<keyword evidence="3" id="KW-0808">Transferase</keyword>
<evidence type="ECO:0000259" key="2">
    <source>
        <dbReference type="Pfam" id="PF02397"/>
    </source>
</evidence>
<accession>A0A3N0BE34</accession>
<dbReference type="AlphaFoldDB" id="A0A3N0BE34"/>
<organism evidence="3 4">
    <name type="scientific">Paraeggerthella hongkongensis</name>
    <dbReference type="NCBI Taxonomy" id="230658"/>
    <lineage>
        <taxon>Bacteria</taxon>
        <taxon>Bacillati</taxon>
        <taxon>Actinomycetota</taxon>
        <taxon>Coriobacteriia</taxon>
        <taxon>Eggerthellales</taxon>
        <taxon>Eggerthellaceae</taxon>
        <taxon>Paraeggerthella</taxon>
    </lineage>
</organism>
<evidence type="ECO:0000256" key="1">
    <source>
        <dbReference type="ARBA" id="ARBA00006464"/>
    </source>
</evidence>
<keyword evidence="4" id="KW-1185">Reference proteome</keyword>
<dbReference type="PANTHER" id="PTHR30576:SF8">
    <property type="entry name" value="UNDECAPRENYL-PHOSPHATE GALACTOSE PHOSPHOTRANSFERASE"/>
    <property type="match status" value="1"/>
</dbReference>
<dbReference type="Pfam" id="PF02397">
    <property type="entry name" value="Bac_transf"/>
    <property type="match status" value="1"/>
</dbReference>
<evidence type="ECO:0000313" key="3">
    <source>
        <dbReference type="EMBL" id="RNL45762.1"/>
    </source>
</evidence>
<gene>
    <name evidence="3" type="ORF">DMP08_05440</name>
</gene>
<dbReference type="PANTHER" id="PTHR30576">
    <property type="entry name" value="COLANIC BIOSYNTHESIS UDP-GLUCOSE LIPID CARRIER TRANSFERASE"/>
    <property type="match status" value="1"/>
</dbReference>
<proteinExistence type="inferred from homology"/>
<feature type="domain" description="Bacterial sugar transferase" evidence="2">
    <location>
        <begin position="34"/>
        <end position="208"/>
    </location>
</feature>
<dbReference type="InterPro" id="IPR003362">
    <property type="entry name" value="Bact_transf"/>
</dbReference>
<protein>
    <submittedName>
        <fullName evidence="3">Sugar transferase</fullName>
    </submittedName>
</protein>
<dbReference type="Proteomes" id="UP000278632">
    <property type="component" value="Unassembled WGS sequence"/>
</dbReference>
<reference evidence="4" key="1">
    <citation type="submission" date="2018-05" db="EMBL/GenBank/DDBJ databases">
        <title>Genome Sequencing of selected type strains of the family Eggerthellaceae.</title>
        <authorList>
            <person name="Danylec N."/>
            <person name="Stoll D.A."/>
            <person name="Doetsch A."/>
            <person name="Huch M."/>
        </authorList>
    </citation>
    <scope>NUCLEOTIDE SEQUENCE [LARGE SCALE GENOMIC DNA]</scope>
    <source>
        <strain evidence="4">DSM 16106</strain>
    </source>
</reference>
<dbReference type="EMBL" id="QICD01000007">
    <property type="protein sequence ID" value="RNL45762.1"/>
    <property type="molecule type" value="Genomic_DNA"/>
</dbReference>
<dbReference type="OrthoDB" id="9808602at2"/>
<evidence type="ECO:0000313" key="4">
    <source>
        <dbReference type="Proteomes" id="UP000278632"/>
    </source>
</evidence>
<name>A0A3N0BE34_9ACTN</name>
<comment type="similarity">
    <text evidence="1">Belongs to the bacterial sugar transferase family.</text>
</comment>
<dbReference type="GO" id="GO:0016780">
    <property type="term" value="F:phosphotransferase activity, for other substituted phosphate groups"/>
    <property type="evidence" value="ECO:0007669"/>
    <property type="project" value="TreeGrafter"/>
</dbReference>
<comment type="caution">
    <text evidence="3">The sequence shown here is derived from an EMBL/GenBank/DDBJ whole genome shotgun (WGS) entry which is preliminary data.</text>
</comment>
<sequence length="257" mass="29694">MSSDSMSENSFPGSSNSLRNRRWRKRSLYERFGKRAIDVAVSAFVLVVTLPVNACIAIRTYFDVGSPILFKQERVGIHGEVFTLVKFRNMTNETDENGQLLLPEDRVTDFGRFVRSTSLDELLNFWSIFKGDMSLIGPRPLLVEYRDLWTEEHLERLGVLPGLECPTPKRIDHAITWQEQFDNDVWYAANISLKTDIKLLVRLFSLVLDKEQRKAREDGTKGYFIGYRDGEAITEAEVDNWRSSRVFFPGRNLSEDK</sequence>